<keyword evidence="2" id="KW-1185">Reference proteome</keyword>
<sequence>MDRHTVMAVLDLMDDEMIFEWSYRLRTDTRPGAAELYALVREYLE</sequence>
<organism evidence="1 2">
    <name type="scientific">Cutibacterium equinum</name>
    <dbReference type="NCBI Taxonomy" id="3016342"/>
    <lineage>
        <taxon>Bacteria</taxon>
        <taxon>Bacillati</taxon>
        <taxon>Actinomycetota</taxon>
        <taxon>Actinomycetes</taxon>
        <taxon>Propionibacteriales</taxon>
        <taxon>Propionibacteriaceae</taxon>
        <taxon>Cutibacterium</taxon>
    </lineage>
</organism>
<gene>
    <name evidence="1" type="ORF">O6R08_09520</name>
</gene>
<dbReference type="Proteomes" id="UP001212097">
    <property type="component" value="Chromosome"/>
</dbReference>
<evidence type="ECO:0000313" key="2">
    <source>
        <dbReference type="Proteomes" id="UP001212097"/>
    </source>
</evidence>
<reference evidence="1 2" key="2">
    <citation type="submission" date="2023-06" db="EMBL/GenBank/DDBJ databases">
        <title>The Gram-positive Non-spore-bearing Anaerobic Bacilli of Human Feces.</title>
        <authorList>
            <person name="Eggerth A.H."/>
        </authorList>
    </citation>
    <scope>NUCLEOTIDE SEQUENCE [LARGE SCALE GENOMIC DNA]</scope>
    <source>
        <strain evidence="1 2">CBA3108</strain>
    </source>
</reference>
<evidence type="ECO:0000313" key="1">
    <source>
        <dbReference type="EMBL" id="WCC79714.1"/>
    </source>
</evidence>
<proteinExistence type="predicted"/>
<dbReference type="EMBL" id="CP115668">
    <property type="protein sequence ID" value="WCC79714.1"/>
    <property type="molecule type" value="Genomic_DNA"/>
</dbReference>
<dbReference type="RefSeq" id="WP_271417904.1">
    <property type="nucleotide sequence ID" value="NZ_CP115668.1"/>
</dbReference>
<reference evidence="1 2" key="1">
    <citation type="submission" date="2023-01" db="EMBL/GenBank/DDBJ databases">
        <authorList>
            <person name="Lee S.H."/>
            <person name="Jung H.S."/>
            <person name="Yun J.U."/>
        </authorList>
    </citation>
    <scope>NUCLEOTIDE SEQUENCE [LARGE SCALE GENOMIC DNA]</scope>
    <source>
        <strain evidence="1 2">CBA3108</strain>
    </source>
</reference>
<protein>
    <submittedName>
        <fullName evidence="1">Uncharacterized protein</fullName>
    </submittedName>
</protein>
<accession>A0ABY7QYT5</accession>
<name>A0ABY7QYT5_9ACTN</name>